<evidence type="ECO:0000313" key="6">
    <source>
        <dbReference type="EMBL" id="KAJ8781998.1"/>
    </source>
</evidence>
<dbReference type="Gene3D" id="2.40.100.10">
    <property type="entry name" value="Cyclophilin-like"/>
    <property type="match status" value="1"/>
</dbReference>
<dbReference type="SUPFAM" id="SSF50891">
    <property type="entry name" value="Cyclophilin-like"/>
    <property type="match status" value="1"/>
</dbReference>
<dbReference type="PRINTS" id="PR00153">
    <property type="entry name" value="CSAPPISMRASE"/>
</dbReference>
<dbReference type="InterPro" id="IPR002130">
    <property type="entry name" value="Cyclophilin-type_PPIase_dom"/>
</dbReference>
<dbReference type="Pfam" id="PF00160">
    <property type="entry name" value="Pro_isomerase"/>
    <property type="match status" value="1"/>
</dbReference>
<dbReference type="EMBL" id="JAIQCJ010002136">
    <property type="protein sequence ID" value="KAJ8781998.1"/>
    <property type="molecule type" value="Genomic_DNA"/>
</dbReference>
<name>A0AB34GPJ1_ESCRO</name>
<dbReference type="EC" id="5.2.1.8" evidence="3"/>
<comment type="caution">
    <text evidence="6">The sequence shown here is derived from an EMBL/GenBank/DDBJ whole genome shotgun (WGS) entry which is preliminary data.</text>
</comment>
<dbReference type="GO" id="GO:0016018">
    <property type="term" value="F:cyclosporin A binding"/>
    <property type="evidence" value="ECO:0007669"/>
    <property type="project" value="TreeGrafter"/>
</dbReference>
<reference evidence="6 7" key="1">
    <citation type="submission" date="2022-11" db="EMBL/GenBank/DDBJ databases">
        <title>Whole genome sequence of Eschrichtius robustus ER-17-0199.</title>
        <authorList>
            <person name="Bruniche-Olsen A."/>
            <person name="Black A.N."/>
            <person name="Fields C.J."/>
            <person name="Walden K."/>
            <person name="Dewoody J.A."/>
        </authorList>
    </citation>
    <scope>NUCLEOTIDE SEQUENCE [LARGE SCALE GENOMIC DNA]</scope>
    <source>
        <strain evidence="6">ER-17-0199</strain>
        <tissue evidence="6">Blubber</tissue>
    </source>
</reference>
<comment type="similarity">
    <text evidence="3">Belongs to the cyclophilin-type PPIase family.</text>
</comment>
<feature type="region of interest" description="Disordered" evidence="4">
    <location>
        <begin position="8"/>
        <end position="85"/>
    </location>
</feature>
<dbReference type="PROSITE" id="PS50072">
    <property type="entry name" value="CSA_PPIASE_2"/>
    <property type="match status" value="1"/>
</dbReference>
<dbReference type="Proteomes" id="UP001159641">
    <property type="component" value="Unassembled WGS sequence"/>
</dbReference>
<evidence type="ECO:0000313" key="7">
    <source>
        <dbReference type="Proteomes" id="UP001159641"/>
    </source>
</evidence>
<dbReference type="GO" id="GO:0005829">
    <property type="term" value="C:cytosol"/>
    <property type="evidence" value="ECO:0007669"/>
    <property type="project" value="TreeGrafter"/>
</dbReference>
<feature type="compositionally biased region" description="Polar residues" evidence="4">
    <location>
        <begin position="71"/>
        <end position="84"/>
    </location>
</feature>
<keyword evidence="7" id="KW-1185">Reference proteome</keyword>
<evidence type="ECO:0000256" key="4">
    <source>
        <dbReference type="SAM" id="MobiDB-lite"/>
    </source>
</evidence>
<dbReference type="PANTHER" id="PTHR11071">
    <property type="entry name" value="PEPTIDYL-PROLYL CIS-TRANS ISOMERASE"/>
    <property type="match status" value="1"/>
</dbReference>
<dbReference type="GO" id="GO:0003755">
    <property type="term" value="F:peptidyl-prolyl cis-trans isomerase activity"/>
    <property type="evidence" value="ECO:0007669"/>
    <property type="project" value="UniProtKB-UniRule"/>
</dbReference>
<evidence type="ECO:0000259" key="5">
    <source>
        <dbReference type="PROSITE" id="PS50072"/>
    </source>
</evidence>
<feature type="compositionally biased region" description="Basic residues" evidence="4">
    <location>
        <begin position="51"/>
        <end position="66"/>
    </location>
</feature>
<sequence length="196" mass="21951">MFALKIEVGRRRRRRKSGGDARSWAADSGPRRKRLASAAVLRRRSDLGVRAARRPRGVPRRSRTRLRATMSHPSPQAKPSNPSNPRVFFDVDSGGERVGRITLELFADIVPKTAEKFRTLCTGEKGIGPTTGKPLHFKGCPFHRIIKKFMIQGGNFSNQNGTGGESIYGEKFEDENFHYKSNKTIANVRDVRGFAN</sequence>
<dbReference type="GO" id="GO:0006457">
    <property type="term" value="P:protein folding"/>
    <property type="evidence" value="ECO:0007669"/>
    <property type="project" value="InterPro"/>
</dbReference>
<protein>
    <recommendedName>
        <fullName evidence="3">Peptidyl-prolyl cis-trans isomerase</fullName>
        <shortName evidence="3">PPIase</shortName>
        <ecNumber evidence="3">5.2.1.8</ecNumber>
    </recommendedName>
</protein>
<evidence type="ECO:0000256" key="3">
    <source>
        <dbReference type="RuleBase" id="RU363019"/>
    </source>
</evidence>
<dbReference type="PANTHER" id="PTHR11071:SF561">
    <property type="entry name" value="PEPTIDYL-PROLYL CIS-TRANS ISOMERASE D-RELATED"/>
    <property type="match status" value="1"/>
</dbReference>
<dbReference type="InterPro" id="IPR029000">
    <property type="entry name" value="Cyclophilin-like_dom_sf"/>
</dbReference>
<proteinExistence type="inferred from homology"/>
<keyword evidence="2 3" id="KW-0413">Isomerase</keyword>
<organism evidence="6 7">
    <name type="scientific">Eschrichtius robustus</name>
    <name type="common">California gray whale</name>
    <name type="synonym">Eschrichtius gibbosus</name>
    <dbReference type="NCBI Taxonomy" id="9764"/>
    <lineage>
        <taxon>Eukaryota</taxon>
        <taxon>Metazoa</taxon>
        <taxon>Chordata</taxon>
        <taxon>Craniata</taxon>
        <taxon>Vertebrata</taxon>
        <taxon>Euteleostomi</taxon>
        <taxon>Mammalia</taxon>
        <taxon>Eutheria</taxon>
        <taxon>Laurasiatheria</taxon>
        <taxon>Artiodactyla</taxon>
        <taxon>Whippomorpha</taxon>
        <taxon>Cetacea</taxon>
        <taxon>Mysticeti</taxon>
        <taxon>Eschrichtiidae</taxon>
        <taxon>Eschrichtius</taxon>
    </lineage>
</organism>
<gene>
    <name evidence="6" type="ORF">J1605_010511</name>
</gene>
<evidence type="ECO:0000256" key="2">
    <source>
        <dbReference type="ARBA" id="ARBA00023235"/>
    </source>
</evidence>
<dbReference type="AlphaFoldDB" id="A0AB34GPJ1"/>
<evidence type="ECO:0000256" key="1">
    <source>
        <dbReference type="ARBA" id="ARBA00023110"/>
    </source>
</evidence>
<dbReference type="PROSITE" id="PS00170">
    <property type="entry name" value="CSA_PPIASE_1"/>
    <property type="match status" value="1"/>
</dbReference>
<keyword evidence="1 3" id="KW-0697">Rotamase</keyword>
<feature type="domain" description="PPIase cyclophilin-type" evidence="5">
    <location>
        <begin position="88"/>
        <end position="196"/>
    </location>
</feature>
<accession>A0AB34GPJ1</accession>
<comment type="catalytic activity">
    <reaction evidence="3">
        <text>[protein]-peptidylproline (omega=180) = [protein]-peptidylproline (omega=0)</text>
        <dbReference type="Rhea" id="RHEA:16237"/>
        <dbReference type="Rhea" id="RHEA-COMP:10747"/>
        <dbReference type="Rhea" id="RHEA-COMP:10748"/>
        <dbReference type="ChEBI" id="CHEBI:83833"/>
        <dbReference type="ChEBI" id="CHEBI:83834"/>
        <dbReference type="EC" id="5.2.1.8"/>
    </reaction>
</comment>
<comment type="function">
    <text evidence="3">PPIases accelerate the folding of proteins. It catalyzes the cis-trans isomerization of proline imidic peptide bonds in oligopeptides.</text>
</comment>
<dbReference type="InterPro" id="IPR020892">
    <property type="entry name" value="Cyclophilin-type_PPIase_CS"/>
</dbReference>